<dbReference type="EMBL" id="JACHJU010000008">
    <property type="protein sequence ID" value="MBB4944285.1"/>
    <property type="molecule type" value="Genomic_DNA"/>
</dbReference>
<organism evidence="2 3">
    <name type="scientific">Streptosporangium album</name>
    <dbReference type="NCBI Taxonomy" id="47479"/>
    <lineage>
        <taxon>Bacteria</taxon>
        <taxon>Bacillati</taxon>
        <taxon>Actinomycetota</taxon>
        <taxon>Actinomycetes</taxon>
        <taxon>Streptosporangiales</taxon>
        <taxon>Streptosporangiaceae</taxon>
        <taxon>Streptosporangium</taxon>
    </lineage>
</organism>
<accession>A0A7W7S5J5</accession>
<comment type="caution">
    <text evidence="2">The sequence shown here is derived from an EMBL/GenBank/DDBJ whole genome shotgun (WGS) entry which is preliminary data.</text>
</comment>
<evidence type="ECO:0000256" key="1">
    <source>
        <dbReference type="SAM" id="MobiDB-lite"/>
    </source>
</evidence>
<proteinExistence type="predicted"/>
<dbReference type="RefSeq" id="WP_184760132.1">
    <property type="nucleotide sequence ID" value="NZ_BAABEK010000136.1"/>
</dbReference>
<evidence type="ECO:0000313" key="3">
    <source>
        <dbReference type="Proteomes" id="UP000534286"/>
    </source>
</evidence>
<gene>
    <name evidence="2" type="ORF">FHR32_008691</name>
</gene>
<keyword evidence="3" id="KW-1185">Reference proteome</keyword>
<evidence type="ECO:0000313" key="2">
    <source>
        <dbReference type="EMBL" id="MBB4944285.1"/>
    </source>
</evidence>
<sequence>MWDSTGPEPDLPALSKDDLTALDEEIDDPPGYAAENGRSAAGEGH</sequence>
<dbReference type="Proteomes" id="UP000534286">
    <property type="component" value="Unassembled WGS sequence"/>
</dbReference>
<dbReference type="AlphaFoldDB" id="A0A7W7S5J5"/>
<reference evidence="2 3" key="1">
    <citation type="submission" date="2020-08" db="EMBL/GenBank/DDBJ databases">
        <title>Sequencing the genomes of 1000 actinobacteria strains.</title>
        <authorList>
            <person name="Klenk H.-P."/>
        </authorList>
    </citation>
    <scope>NUCLEOTIDE SEQUENCE [LARGE SCALE GENOMIC DNA]</scope>
    <source>
        <strain evidence="2 3">DSM 43023</strain>
    </source>
</reference>
<protein>
    <submittedName>
        <fullName evidence="2">Uncharacterized protein</fullName>
    </submittedName>
</protein>
<name>A0A7W7S5J5_9ACTN</name>
<feature type="region of interest" description="Disordered" evidence="1">
    <location>
        <begin position="1"/>
        <end position="45"/>
    </location>
</feature>